<name>A0A4Y7I9Q9_PAPSO</name>
<evidence type="ECO:0000313" key="4">
    <source>
        <dbReference type="Proteomes" id="UP000316621"/>
    </source>
</evidence>
<dbReference type="Gramene" id="RZC44371">
    <property type="protein sequence ID" value="RZC44371"/>
    <property type="gene ID" value="C5167_037314"/>
</dbReference>
<keyword evidence="4" id="KW-1185">Reference proteome</keyword>
<evidence type="ECO:0000313" key="3">
    <source>
        <dbReference type="EMBL" id="RZC44371.1"/>
    </source>
</evidence>
<reference evidence="3 4" key="1">
    <citation type="journal article" date="2018" name="Science">
        <title>The opium poppy genome and morphinan production.</title>
        <authorList>
            <person name="Guo L."/>
            <person name="Winzer T."/>
            <person name="Yang X."/>
            <person name="Li Y."/>
            <person name="Ning Z."/>
            <person name="He Z."/>
            <person name="Teodor R."/>
            <person name="Lu Y."/>
            <person name="Bowser T.A."/>
            <person name="Graham I.A."/>
            <person name="Ye K."/>
        </authorList>
    </citation>
    <scope>NUCLEOTIDE SEQUENCE [LARGE SCALE GENOMIC DNA]</scope>
    <source>
        <strain evidence="4">cv. HN1</strain>
        <tissue evidence="3">Leaves</tissue>
    </source>
</reference>
<evidence type="ECO:0000256" key="1">
    <source>
        <dbReference type="SAM" id="MobiDB-lite"/>
    </source>
</evidence>
<proteinExistence type="predicted"/>
<feature type="compositionally biased region" description="Polar residues" evidence="1">
    <location>
        <begin position="50"/>
        <end position="59"/>
    </location>
</feature>
<dbReference type="OMA" id="EYPHIIN"/>
<dbReference type="AlphaFoldDB" id="A0A4Y7I9Q9"/>
<dbReference type="PANTHER" id="PTHR12482">
    <property type="entry name" value="LIPASE ROG1-RELATED-RELATED"/>
    <property type="match status" value="1"/>
</dbReference>
<dbReference type="EMBL" id="CM010715">
    <property type="protein sequence ID" value="RZC44371.1"/>
    <property type="molecule type" value="Genomic_DNA"/>
</dbReference>
<feature type="region of interest" description="Disordered" evidence="1">
    <location>
        <begin position="1"/>
        <end position="81"/>
    </location>
</feature>
<dbReference type="InterPro" id="IPR044294">
    <property type="entry name" value="Lipase-like"/>
</dbReference>
<dbReference type="SUPFAM" id="SSF53474">
    <property type="entry name" value="alpha/beta-Hydrolases"/>
    <property type="match status" value="1"/>
</dbReference>
<accession>A0A4Y7I9Q9</accession>
<dbReference type="Proteomes" id="UP000316621">
    <property type="component" value="Chromosome 1"/>
</dbReference>
<evidence type="ECO:0000259" key="2">
    <source>
        <dbReference type="Pfam" id="PF05057"/>
    </source>
</evidence>
<organism evidence="3 4">
    <name type="scientific">Papaver somniferum</name>
    <name type="common">Opium poppy</name>
    <dbReference type="NCBI Taxonomy" id="3469"/>
    <lineage>
        <taxon>Eukaryota</taxon>
        <taxon>Viridiplantae</taxon>
        <taxon>Streptophyta</taxon>
        <taxon>Embryophyta</taxon>
        <taxon>Tracheophyta</taxon>
        <taxon>Spermatophyta</taxon>
        <taxon>Magnoliopsida</taxon>
        <taxon>Ranunculales</taxon>
        <taxon>Papaveraceae</taxon>
        <taxon>Papaveroideae</taxon>
        <taxon>Papaver</taxon>
    </lineage>
</organism>
<dbReference type="Pfam" id="PF05057">
    <property type="entry name" value="DUF676"/>
    <property type="match status" value="1"/>
</dbReference>
<dbReference type="Gene3D" id="3.40.50.1820">
    <property type="entry name" value="alpha/beta hydrolase"/>
    <property type="match status" value="1"/>
</dbReference>
<dbReference type="InterPro" id="IPR029058">
    <property type="entry name" value="AB_hydrolase_fold"/>
</dbReference>
<dbReference type="InterPro" id="IPR007751">
    <property type="entry name" value="DUF676_lipase-like"/>
</dbReference>
<sequence>MESEQQNFGNSEESKQTTISSNGDLNKNNEMNEKKLKKKRSLISRFGCLRSQTASSPDRSSSDEKPYMEMESVTSEDGPPPTHLVVMVNGSNCNTASTTLDGVDVMGERLADEVLSVVKRRPELQKISFVAHSLGGLVARYAIGRLYSSNPEHNPSEGNGDCSGDGSGNACLENKLIVKIAGLEPMNFITVATPHLGSRGHRQVPVFCGLRFLEKTAKNTSWLLGRTGKHLFLIDEDKEKPPLLLQMVNDCGDLRFMSALLSFKRRAAYANVGYDRIL</sequence>
<dbReference type="PANTHER" id="PTHR12482:SF41">
    <property type="entry name" value="ALPHA_BETA-HYDROLASES SUPERFAMILY PROTEIN"/>
    <property type="match status" value="1"/>
</dbReference>
<feature type="domain" description="DUF676" evidence="2">
    <location>
        <begin position="91"/>
        <end position="277"/>
    </location>
</feature>
<gene>
    <name evidence="3" type="ORF">C5167_037314</name>
</gene>
<feature type="compositionally biased region" description="Polar residues" evidence="1">
    <location>
        <begin position="1"/>
        <end position="24"/>
    </location>
</feature>
<protein>
    <recommendedName>
        <fullName evidence="2">DUF676 domain-containing protein</fullName>
    </recommendedName>
</protein>